<dbReference type="EMBL" id="PVEM01000003">
    <property type="protein sequence ID" value="PTD10325.1"/>
    <property type="molecule type" value="Genomic_DNA"/>
</dbReference>
<accession>A0A2T4H3L9</accession>
<proteinExistence type="predicted"/>
<evidence type="ECO:0000313" key="3">
    <source>
        <dbReference type="EMBL" id="QPC64406.1"/>
    </source>
</evidence>
<dbReference type="Proteomes" id="UP000663297">
    <property type="component" value="Chromosome 3"/>
</dbReference>
<gene>
    <name evidence="2" type="ORF">FCULG_00007648</name>
    <name evidence="3" type="ORF">HYE67_006637</name>
</gene>
<evidence type="ECO:0000256" key="1">
    <source>
        <dbReference type="SAM" id="MobiDB-lite"/>
    </source>
</evidence>
<dbReference type="Proteomes" id="UP000241587">
    <property type="component" value="Unassembled WGS sequence"/>
</dbReference>
<evidence type="ECO:0000313" key="2">
    <source>
        <dbReference type="EMBL" id="PTD10325.1"/>
    </source>
</evidence>
<protein>
    <submittedName>
        <fullName evidence="2">Uncharacterized protein</fullName>
    </submittedName>
</protein>
<dbReference type="EMBL" id="CP064749">
    <property type="protein sequence ID" value="QPC64406.1"/>
    <property type="molecule type" value="Genomic_DNA"/>
</dbReference>
<dbReference type="OrthoDB" id="2984728at2759"/>
<name>A0A2T4H3L9_FUSCU</name>
<reference evidence="2 4" key="1">
    <citation type="submission" date="2018-02" db="EMBL/GenBank/DDBJ databases">
        <title>Fusarium culmorum secondary metabolites in fungal-bacterial-plant interactions.</title>
        <authorList>
            <person name="Schmidt R."/>
        </authorList>
    </citation>
    <scope>NUCLEOTIDE SEQUENCE [LARGE SCALE GENOMIC DNA]</scope>
    <source>
        <strain evidence="2 4">PV</strain>
    </source>
</reference>
<organism evidence="2 4">
    <name type="scientific">Fusarium culmorum</name>
    <dbReference type="NCBI Taxonomy" id="5516"/>
    <lineage>
        <taxon>Eukaryota</taxon>
        <taxon>Fungi</taxon>
        <taxon>Dikarya</taxon>
        <taxon>Ascomycota</taxon>
        <taxon>Pezizomycotina</taxon>
        <taxon>Sordariomycetes</taxon>
        <taxon>Hypocreomycetidae</taxon>
        <taxon>Hypocreales</taxon>
        <taxon>Nectriaceae</taxon>
        <taxon>Fusarium</taxon>
    </lineage>
</organism>
<dbReference type="OMA" id="DIDGENH"/>
<evidence type="ECO:0000313" key="4">
    <source>
        <dbReference type="Proteomes" id="UP000241587"/>
    </source>
</evidence>
<keyword evidence="4" id="KW-1185">Reference proteome</keyword>
<sequence length="109" mass="11725">MPTATGTFAHNDSNKLYSTFIVDGLPLVCIGQFTPEIQSFNTNNVTITYHSPNDLTSNHQFNGHIGPSDIELTFTNGVTVKGSLNEPIVSGHGSGPGQHVNGTGMWMRH</sequence>
<feature type="region of interest" description="Disordered" evidence="1">
    <location>
        <begin position="86"/>
        <end position="109"/>
    </location>
</feature>
<reference evidence="3" key="2">
    <citation type="submission" date="2020-11" db="EMBL/GenBank/DDBJ databases">
        <title>The chromosome-scale genome resource for two endophytic Fusarium species: F. culmorum and F. pseudograminearum.</title>
        <authorList>
            <person name="Yuan Z."/>
        </authorList>
    </citation>
    <scope>NUCLEOTIDE SEQUENCE</scope>
    <source>
        <strain evidence="3">Class2-1B</strain>
    </source>
</reference>
<dbReference type="AlphaFoldDB" id="A0A2T4H3L9"/>